<evidence type="ECO:0000256" key="1">
    <source>
        <dbReference type="ARBA" id="ARBA00006484"/>
    </source>
</evidence>
<dbReference type="PROSITE" id="PS00061">
    <property type="entry name" value="ADH_SHORT"/>
    <property type="match status" value="1"/>
</dbReference>
<gene>
    <name evidence="4" type="ORF">SAMN05660836_02496</name>
</gene>
<dbReference type="PRINTS" id="PR00081">
    <property type="entry name" value="GDHRDH"/>
</dbReference>
<evidence type="ECO:0000313" key="4">
    <source>
        <dbReference type="EMBL" id="SFN05759.1"/>
    </source>
</evidence>
<keyword evidence="5" id="KW-1185">Reference proteome</keyword>
<evidence type="ECO:0000313" key="5">
    <source>
        <dbReference type="Proteomes" id="UP000199611"/>
    </source>
</evidence>
<evidence type="ECO:0000259" key="3">
    <source>
        <dbReference type="SMART" id="SM00822"/>
    </source>
</evidence>
<dbReference type="STRING" id="39841.SAMN05660836_02496"/>
<dbReference type="GO" id="GO:0030497">
    <property type="term" value="P:fatty acid elongation"/>
    <property type="evidence" value="ECO:0007669"/>
    <property type="project" value="TreeGrafter"/>
</dbReference>
<dbReference type="EMBL" id="FOUU01000012">
    <property type="protein sequence ID" value="SFN05759.1"/>
    <property type="molecule type" value="Genomic_DNA"/>
</dbReference>
<dbReference type="PANTHER" id="PTHR42760:SF40">
    <property type="entry name" value="3-OXOACYL-[ACYL-CARRIER-PROTEIN] REDUCTASE, CHLOROPLASTIC"/>
    <property type="match status" value="1"/>
</dbReference>
<dbReference type="OrthoDB" id="5363038at2"/>
<keyword evidence="2" id="KW-0560">Oxidoreductase</keyword>
<dbReference type="SUPFAM" id="SSF51735">
    <property type="entry name" value="NAD(P)-binding Rossmann-fold domains"/>
    <property type="match status" value="1"/>
</dbReference>
<dbReference type="PANTHER" id="PTHR42760">
    <property type="entry name" value="SHORT-CHAIN DEHYDROGENASES/REDUCTASES FAMILY MEMBER"/>
    <property type="match status" value="1"/>
</dbReference>
<comment type="similarity">
    <text evidence="1">Belongs to the short-chain dehydrogenases/reductases (SDR) family.</text>
</comment>
<dbReference type="Proteomes" id="UP000199611">
    <property type="component" value="Unassembled WGS sequence"/>
</dbReference>
<dbReference type="InterPro" id="IPR057326">
    <property type="entry name" value="KR_dom"/>
</dbReference>
<proteinExistence type="inferred from homology"/>
<dbReference type="InterPro" id="IPR002347">
    <property type="entry name" value="SDR_fam"/>
</dbReference>
<dbReference type="AlphaFoldDB" id="A0A1I4VXT3"/>
<evidence type="ECO:0000256" key="2">
    <source>
        <dbReference type="ARBA" id="ARBA00023002"/>
    </source>
</evidence>
<dbReference type="Gene3D" id="3.40.50.720">
    <property type="entry name" value="NAD(P)-binding Rossmann-like Domain"/>
    <property type="match status" value="1"/>
</dbReference>
<dbReference type="FunFam" id="3.40.50.720:FF:000173">
    <property type="entry name" value="3-oxoacyl-[acyl-carrier protein] reductase"/>
    <property type="match status" value="1"/>
</dbReference>
<sequence>MCELEKGRVALITGGARGLGAAIAQALYEAGAVVAILDLDGDEAARRAGMIDPSGEGTMSFQADVTREDQVLEVVEKIVSRRGRIDILVNCAGVLRHKPIEEKSVEEFEWVIRVNLTGTFIACKAVIPHMKKRNYGRIVSISSLGGRTGRPGVAVDYAAAKAGIVGFTRSLAREVGEYGITVNAVAPGPIMTELTRQVPPEVFARWNVGRAVNRDGYPEDVAKAVLFLASDGAGWITGVTLDINGGIYMR</sequence>
<dbReference type="InterPro" id="IPR036291">
    <property type="entry name" value="NAD(P)-bd_dom_sf"/>
</dbReference>
<dbReference type="SMART" id="SM00822">
    <property type="entry name" value="PKS_KR"/>
    <property type="match status" value="1"/>
</dbReference>
<dbReference type="GO" id="GO:0016616">
    <property type="term" value="F:oxidoreductase activity, acting on the CH-OH group of donors, NAD or NADP as acceptor"/>
    <property type="evidence" value="ECO:0007669"/>
    <property type="project" value="TreeGrafter"/>
</dbReference>
<dbReference type="Pfam" id="PF13561">
    <property type="entry name" value="adh_short_C2"/>
    <property type="match status" value="1"/>
</dbReference>
<accession>A0A1I4VXT3</accession>
<dbReference type="NCBIfam" id="NF009466">
    <property type="entry name" value="PRK12826.1-2"/>
    <property type="match status" value="1"/>
</dbReference>
<organism evidence="4 5">
    <name type="scientific">Thermodesulforhabdus norvegica</name>
    <dbReference type="NCBI Taxonomy" id="39841"/>
    <lineage>
        <taxon>Bacteria</taxon>
        <taxon>Pseudomonadati</taxon>
        <taxon>Thermodesulfobacteriota</taxon>
        <taxon>Syntrophobacteria</taxon>
        <taxon>Syntrophobacterales</taxon>
        <taxon>Thermodesulforhabdaceae</taxon>
        <taxon>Thermodesulforhabdus</taxon>
    </lineage>
</organism>
<name>A0A1I4VXT3_9BACT</name>
<dbReference type="PRINTS" id="PR00080">
    <property type="entry name" value="SDRFAMILY"/>
</dbReference>
<feature type="domain" description="Ketoreductase" evidence="3">
    <location>
        <begin position="8"/>
        <end position="188"/>
    </location>
</feature>
<reference evidence="4 5" key="1">
    <citation type="submission" date="2016-10" db="EMBL/GenBank/DDBJ databases">
        <authorList>
            <person name="de Groot N.N."/>
        </authorList>
    </citation>
    <scope>NUCLEOTIDE SEQUENCE [LARGE SCALE GENOMIC DNA]</scope>
    <source>
        <strain evidence="4 5">DSM 9990</strain>
    </source>
</reference>
<protein>
    <submittedName>
        <fullName evidence="4">3-oxoacyl-[acyl-carrier protein] reductase</fullName>
    </submittedName>
</protein>
<dbReference type="InterPro" id="IPR020904">
    <property type="entry name" value="Sc_DH/Rdtase_CS"/>
</dbReference>